<keyword evidence="2" id="KW-0732">Signal</keyword>
<dbReference type="AlphaFoldDB" id="A0A927DBA0"/>
<dbReference type="InterPro" id="IPR019110">
    <property type="entry name" value="Uncharacterised_RAQPRD"/>
</dbReference>
<dbReference type="Proteomes" id="UP000655796">
    <property type="component" value="Unassembled WGS sequence"/>
</dbReference>
<gene>
    <name evidence="3" type="ORF">IE986_30940</name>
</gene>
<feature type="signal peptide" evidence="2">
    <location>
        <begin position="1"/>
        <end position="25"/>
    </location>
</feature>
<accession>A0A927DBA0</accession>
<reference evidence="3" key="1">
    <citation type="submission" date="2020-07" db="EMBL/GenBank/DDBJ databases">
        <title>Clinical and genomic characterization of carbapenemase-producing Enterobacterales causing secondary infections during the COVID-19 crisis at a New York City hospital.</title>
        <authorList>
            <person name="Gomez-Simmonds A."/>
            <person name="Annavajhala M.K."/>
            <person name="Uhlemann A.-C."/>
        </authorList>
    </citation>
    <scope>NUCLEOTIDE SEQUENCE</scope>
    <source>
        <strain evidence="3">NK1590</strain>
    </source>
</reference>
<dbReference type="NCBIfam" id="TIGR03758">
    <property type="entry name" value="conj_TIGR03758"/>
    <property type="match status" value="1"/>
</dbReference>
<dbReference type="InterPro" id="IPR021676">
    <property type="entry name" value="DUF3262"/>
</dbReference>
<feature type="transmembrane region" description="Helical" evidence="1">
    <location>
        <begin position="128"/>
        <end position="147"/>
    </location>
</feature>
<keyword evidence="1" id="KW-1133">Transmembrane helix</keyword>
<comment type="caution">
    <text evidence="3">The sequence shown here is derived from an EMBL/GenBank/DDBJ whole genome shotgun (WGS) entry which is preliminary data.</text>
</comment>
<organism evidence="3 4">
    <name type="scientific">Klebsiella pneumoniae</name>
    <dbReference type="NCBI Taxonomy" id="573"/>
    <lineage>
        <taxon>Bacteria</taxon>
        <taxon>Pseudomonadati</taxon>
        <taxon>Pseudomonadota</taxon>
        <taxon>Gammaproteobacteria</taxon>
        <taxon>Enterobacterales</taxon>
        <taxon>Enterobacteriaceae</taxon>
        <taxon>Klebsiella/Raoultella group</taxon>
        <taxon>Klebsiella</taxon>
        <taxon>Klebsiella pneumoniae complex</taxon>
    </lineage>
</organism>
<protein>
    <submittedName>
        <fullName evidence="3">TIGR03758 family integrating conjugative element protein</fullName>
    </submittedName>
</protein>
<name>A0A927DBA0_KLEPN</name>
<evidence type="ECO:0000313" key="4">
    <source>
        <dbReference type="Proteomes" id="UP000655796"/>
    </source>
</evidence>
<keyword evidence="1" id="KW-0812">Transmembrane</keyword>
<sequence length="187" mass="20374">MRLFSPLISLFALVVSAFGVLPAQAAEKDELALTLKQLDHIQASLERARIQANQDNHARFYFDYSRASREVEIIRQGIVRYLEPSRAQPTVPVNVAEPLRGGLPPGAAMNPSQQAAFEAAAGSGMSPAVLNLLCIGALLAVLFLWAARGLVDVYRGWANENVRTARVGQFAVRAVILLVVCIWMFAS</sequence>
<feature type="transmembrane region" description="Helical" evidence="1">
    <location>
        <begin position="167"/>
        <end position="186"/>
    </location>
</feature>
<evidence type="ECO:0000313" key="3">
    <source>
        <dbReference type="EMBL" id="MBD3702855.1"/>
    </source>
</evidence>
<evidence type="ECO:0000256" key="1">
    <source>
        <dbReference type="SAM" id="Phobius"/>
    </source>
</evidence>
<dbReference type="EMBL" id="JACXTD010000009">
    <property type="protein sequence ID" value="MBD3702855.1"/>
    <property type="molecule type" value="Genomic_DNA"/>
</dbReference>
<feature type="chain" id="PRO_5037057497" evidence="2">
    <location>
        <begin position="26"/>
        <end position="187"/>
    </location>
</feature>
<dbReference type="Pfam" id="PF11660">
    <property type="entry name" value="DUF3262"/>
    <property type="match status" value="1"/>
</dbReference>
<keyword evidence="1" id="KW-0472">Membrane</keyword>
<dbReference type="Pfam" id="PF09686">
    <property type="entry name" value="Plasmid_RAQPRD"/>
    <property type="match status" value="1"/>
</dbReference>
<proteinExistence type="predicted"/>
<dbReference type="NCBIfam" id="TIGR01690">
    <property type="entry name" value="ICE_RAQPRD"/>
    <property type="match status" value="1"/>
</dbReference>
<evidence type="ECO:0000256" key="2">
    <source>
        <dbReference type="SAM" id="SignalP"/>
    </source>
</evidence>